<keyword evidence="3" id="KW-1003">Cell membrane</keyword>
<keyword evidence="11 22" id="KW-0472">Membrane</keyword>
<keyword evidence="8" id="KW-0133">Cell shape</keyword>
<feature type="transmembrane region" description="Helical" evidence="22">
    <location>
        <begin position="7"/>
        <end position="27"/>
    </location>
</feature>
<evidence type="ECO:0000256" key="21">
    <source>
        <dbReference type="ARBA" id="ARBA00049966"/>
    </source>
</evidence>
<evidence type="ECO:0000256" key="14">
    <source>
        <dbReference type="ARBA" id="ARBA00032370"/>
    </source>
</evidence>
<keyword evidence="13" id="KW-0961">Cell wall biogenesis/degradation</keyword>
<dbReference type="Proteomes" id="UP000093514">
    <property type="component" value="Unassembled WGS sequence"/>
</dbReference>
<dbReference type="GO" id="GO:0015648">
    <property type="term" value="F:lipid-linked peptidoglycan transporter activity"/>
    <property type="evidence" value="ECO:0007669"/>
    <property type="project" value="TreeGrafter"/>
</dbReference>
<keyword evidence="10 22" id="KW-1133">Transmembrane helix</keyword>
<comment type="caution">
    <text evidence="23">The sequence shown here is derived from an EMBL/GenBank/DDBJ whole genome shotgun (WGS) entry which is preliminary data.</text>
</comment>
<evidence type="ECO:0000256" key="13">
    <source>
        <dbReference type="ARBA" id="ARBA00023316"/>
    </source>
</evidence>
<feature type="transmembrane region" description="Helical" evidence="22">
    <location>
        <begin position="301"/>
        <end position="326"/>
    </location>
</feature>
<accession>A0A1C0ACP0</accession>
<organism evidence="23 24">
    <name type="scientific">Orenia metallireducens</name>
    <dbReference type="NCBI Taxonomy" id="1413210"/>
    <lineage>
        <taxon>Bacteria</taxon>
        <taxon>Bacillati</taxon>
        <taxon>Bacillota</taxon>
        <taxon>Clostridia</taxon>
        <taxon>Halanaerobiales</taxon>
        <taxon>Halobacteroidaceae</taxon>
        <taxon>Orenia</taxon>
    </lineage>
</organism>
<evidence type="ECO:0000256" key="22">
    <source>
        <dbReference type="SAM" id="Phobius"/>
    </source>
</evidence>
<evidence type="ECO:0000256" key="18">
    <source>
        <dbReference type="ARBA" id="ARBA00041418"/>
    </source>
</evidence>
<sequence>MYKKAPDFIVFFVIITLLCIGVVMVFSSTSISSSQKYNDSFYFLKRQLMWSIIGIGVMIFFMRFDYHQYIKWAPKILLGSIVLLILVLIPGIGKSVKGSSRWIDLGPLPPLQVSEIAKVSMVIYMSRFLALKNKEVKDFWKGLVPALLVLGVVFGLILMEPDLGTAVTIGGTVFVMLLASGARWSHLIGLGSLSIPAVFYMIITAPYRLKRLLSFLDPWKDPLGSGFHIIQSLYALGSGGLFGLGLGRSRQKFFYLPEPGTDFIFSVLGEELGFVGTSTVILLYFVFAWRGLQIALQAEDLFGCLISVGITTMITLQAMVNLAVVSGSMPVTGITLPFISYGGSSLVFMLAGVGILLNVSRFTIN</sequence>
<dbReference type="GO" id="GO:0005886">
    <property type="term" value="C:plasma membrane"/>
    <property type="evidence" value="ECO:0007669"/>
    <property type="project" value="UniProtKB-SubCell"/>
</dbReference>
<keyword evidence="5" id="KW-0328">Glycosyltransferase</keyword>
<feature type="transmembrane region" description="Helical" evidence="22">
    <location>
        <begin position="184"/>
        <end position="203"/>
    </location>
</feature>
<dbReference type="EC" id="2.4.99.28" evidence="19"/>
<reference evidence="24" key="1">
    <citation type="submission" date="2016-07" db="EMBL/GenBank/DDBJ databases">
        <authorList>
            <person name="Florea S."/>
            <person name="Webb J.S."/>
            <person name="Jaromczyk J."/>
            <person name="Schardl C.L."/>
        </authorList>
    </citation>
    <scope>NUCLEOTIDE SEQUENCE [LARGE SCALE GENOMIC DNA]</scope>
    <source>
        <strain evidence="24">Z6</strain>
    </source>
</reference>
<comment type="similarity">
    <text evidence="16">Belongs to the SEDS family. FtsW subfamily.</text>
</comment>
<dbReference type="AlphaFoldDB" id="A0A1C0ACP0"/>
<comment type="catalytic activity">
    <reaction evidence="20">
        <text>[GlcNAc-(1-&gt;4)-Mur2Ac(oyl-L-Ala-gamma-D-Glu-L-Lys-D-Ala-D-Ala)](n)-di-trans,octa-cis-undecaprenyl diphosphate + beta-D-GlcNAc-(1-&gt;4)-Mur2Ac(oyl-L-Ala-gamma-D-Glu-L-Lys-D-Ala-D-Ala)-di-trans,octa-cis-undecaprenyl diphosphate = [GlcNAc-(1-&gt;4)-Mur2Ac(oyl-L-Ala-gamma-D-Glu-L-Lys-D-Ala-D-Ala)](n+1)-di-trans,octa-cis-undecaprenyl diphosphate + di-trans,octa-cis-undecaprenyl diphosphate + H(+)</text>
        <dbReference type="Rhea" id="RHEA:23708"/>
        <dbReference type="Rhea" id="RHEA-COMP:9602"/>
        <dbReference type="Rhea" id="RHEA-COMP:9603"/>
        <dbReference type="ChEBI" id="CHEBI:15378"/>
        <dbReference type="ChEBI" id="CHEBI:58405"/>
        <dbReference type="ChEBI" id="CHEBI:60033"/>
        <dbReference type="ChEBI" id="CHEBI:78435"/>
        <dbReference type="EC" id="2.4.99.28"/>
    </reaction>
</comment>
<keyword evidence="24" id="KW-1185">Reference proteome</keyword>
<dbReference type="NCBIfam" id="TIGR02615">
    <property type="entry name" value="spoVE"/>
    <property type="match status" value="1"/>
</dbReference>
<dbReference type="GO" id="GO:0009252">
    <property type="term" value="P:peptidoglycan biosynthetic process"/>
    <property type="evidence" value="ECO:0007669"/>
    <property type="project" value="UniProtKB-KW"/>
</dbReference>
<comment type="function">
    <text evidence="21">Peptidoglycan polymerase that is essential for cell division.</text>
</comment>
<evidence type="ECO:0000256" key="10">
    <source>
        <dbReference type="ARBA" id="ARBA00022989"/>
    </source>
</evidence>
<evidence type="ECO:0000256" key="20">
    <source>
        <dbReference type="ARBA" id="ARBA00049902"/>
    </source>
</evidence>
<name>A0A1C0ACP0_9FIRM</name>
<keyword evidence="6" id="KW-0808">Transferase</keyword>
<feature type="transmembrane region" description="Helical" evidence="22">
    <location>
        <begin position="113"/>
        <end position="130"/>
    </location>
</feature>
<dbReference type="GO" id="GO:0071555">
    <property type="term" value="P:cell wall organization"/>
    <property type="evidence" value="ECO:0007669"/>
    <property type="project" value="UniProtKB-KW"/>
</dbReference>
<dbReference type="GO" id="GO:0008360">
    <property type="term" value="P:regulation of cell shape"/>
    <property type="evidence" value="ECO:0007669"/>
    <property type="project" value="UniProtKB-KW"/>
</dbReference>
<protein>
    <recommendedName>
        <fullName evidence="17">Probable peptidoglycan glycosyltransferase FtsW</fullName>
        <ecNumber evidence="19">2.4.99.28</ecNumber>
    </recommendedName>
    <alternativeName>
        <fullName evidence="18">Cell division protein FtsW</fullName>
    </alternativeName>
    <alternativeName>
        <fullName evidence="15">Cell wall polymerase</fullName>
    </alternativeName>
    <alternativeName>
        <fullName evidence="14">Peptidoglycan polymerase</fullName>
    </alternativeName>
</protein>
<evidence type="ECO:0000313" key="23">
    <source>
        <dbReference type="EMBL" id="OCL28123.1"/>
    </source>
</evidence>
<feature type="transmembrane region" description="Helical" evidence="22">
    <location>
        <begin position="76"/>
        <end position="93"/>
    </location>
</feature>
<dbReference type="GO" id="GO:0032153">
    <property type="term" value="C:cell division site"/>
    <property type="evidence" value="ECO:0007669"/>
    <property type="project" value="TreeGrafter"/>
</dbReference>
<evidence type="ECO:0000256" key="16">
    <source>
        <dbReference type="ARBA" id="ARBA00038053"/>
    </source>
</evidence>
<evidence type="ECO:0000256" key="15">
    <source>
        <dbReference type="ARBA" id="ARBA00033270"/>
    </source>
</evidence>
<feature type="transmembrane region" description="Helical" evidence="22">
    <location>
        <begin position="47"/>
        <end position="64"/>
    </location>
</feature>
<evidence type="ECO:0000256" key="9">
    <source>
        <dbReference type="ARBA" id="ARBA00022984"/>
    </source>
</evidence>
<dbReference type="Pfam" id="PF01098">
    <property type="entry name" value="FTSW_RODA_SPOVE"/>
    <property type="match status" value="1"/>
</dbReference>
<evidence type="ECO:0000256" key="12">
    <source>
        <dbReference type="ARBA" id="ARBA00023306"/>
    </source>
</evidence>
<dbReference type="RefSeq" id="WP_068715253.1">
    <property type="nucleotide sequence ID" value="NZ_LWDV01000006.1"/>
</dbReference>
<dbReference type="EMBL" id="LWDV01000006">
    <property type="protein sequence ID" value="OCL28123.1"/>
    <property type="molecule type" value="Genomic_DNA"/>
</dbReference>
<proteinExistence type="inferred from homology"/>
<feature type="transmembrane region" description="Helical" evidence="22">
    <location>
        <begin position="142"/>
        <end position="159"/>
    </location>
</feature>
<dbReference type="NCBIfam" id="TIGR02614">
    <property type="entry name" value="ftsW"/>
    <property type="match status" value="1"/>
</dbReference>
<keyword evidence="7 22" id="KW-0812">Transmembrane</keyword>
<evidence type="ECO:0000313" key="24">
    <source>
        <dbReference type="Proteomes" id="UP000093514"/>
    </source>
</evidence>
<evidence type="ECO:0000256" key="11">
    <source>
        <dbReference type="ARBA" id="ARBA00023136"/>
    </source>
</evidence>
<evidence type="ECO:0000256" key="5">
    <source>
        <dbReference type="ARBA" id="ARBA00022676"/>
    </source>
</evidence>
<dbReference type="OrthoDB" id="9812661at2"/>
<evidence type="ECO:0000256" key="4">
    <source>
        <dbReference type="ARBA" id="ARBA00022618"/>
    </source>
</evidence>
<comment type="pathway">
    <text evidence="2">Cell wall biogenesis; peptidoglycan biosynthesis.</text>
</comment>
<feature type="transmembrane region" description="Helical" evidence="22">
    <location>
        <begin position="263"/>
        <end position="289"/>
    </location>
</feature>
<keyword evidence="12" id="KW-0131">Cell cycle</keyword>
<dbReference type="GO" id="GO:0008955">
    <property type="term" value="F:peptidoglycan glycosyltransferase activity"/>
    <property type="evidence" value="ECO:0007669"/>
    <property type="project" value="UniProtKB-EC"/>
</dbReference>
<dbReference type="GO" id="GO:0051301">
    <property type="term" value="P:cell division"/>
    <property type="evidence" value="ECO:0007669"/>
    <property type="project" value="UniProtKB-KW"/>
</dbReference>
<evidence type="ECO:0000256" key="17">
    <source>
        <dbReference type="ARBA" id="ARBA00041185"/>
    </source>
</evidence>
<keyword evidence="4" id="KW-0132">Cell division</keyword>
<evidence type="ECO:0000256" key="7">
    <source>
        <dbReference type="ARBA" id="ARBA00022692"/>
    </source>
</evidence>
<evidence type="ECO:0000256" key="1">
    <source>
        <dbReference type="ARBA" id="ARBA00004651"/>
    </source>
</evidence>
<comment type="subcellular location">
    <subcellularLocation>
        <location evidence="1">Cell membrane</location>
        <topology evidence="1">Multi-pass membrane protein</topology>
    </subcellularLocation>
</comment>
<dbReference type="InterPro" id="IPR013437">
    <property type="entry name" value="FtsW"/>
</dbReference>
<gene>
    <name evidence="23" type="ORF">U472_02725</name>
</gene>
<evidence type="ECO:0000256" key="2">
    <source>
        <dbReference type="ARBA" id="ARBA00004752"/>
    </source>
</evidence>
<keyword evidence="9" id="KW-0573">Peptidoglycan synthesis</keyword>
<evidence type="ECO:0000256" key="19">
    <source>
        <dbReference type="ARBA" id="ARBA00044770"/>
    </source>
</evidence>
<dbReference type="InterPro" id="IPR013438">
    <property type="entry name" value="SpoVE"/>
</dbReference>
<reference evidence="23 24" key="2">
    <citation type="submission" date="2016-08" db="EMBL/GenBank/DDBJ databases">
        <title>Orenia metallireducens sp. nov. strain Z6, a Novel Metal-reducing Firmicute from the Deep Subsurface.</title>
        <authorList>
            <person name="Maxim B.I."/>
            <person name="Kenneth K."/>
            <person name="Flynn T.M."/>
            <person name="Oloughlin E.J."/>
            <person name="Locke R.A."/>
            <person name="Weber J.R."/>
            <person name="Egan S.M."/>
            <person name="Mackie R.I."/>
            <person name="Cann I.K."/>
        </authorList>
    </citation>
    <scope>NUCLEOTIDE SEQUENCE [LARGE SCALE GENOMIC DNA]</scope>
    <source>
        <strain evidence="23 24">Z6</strain>
    </source>
</reference>
<evidence type="ECO:0000256" key="6">
    <source>
        <dbReference type="ARBA" id="ARBA00022679"/>
    </source>
</evidence>
<dbReference type="PANTHER" id="PTHR30474:SF2">
    <property type="entry name" value="PEPTIDOGLYCAN GLYCOSYLTRANSFERASE FTSW-RELATED"/>
    <property type="match status" value="1"/>
</dbReference>
<dbReference type="PANTHER" id="PTHR30474">
    <property type="entry name" value="CELL CYCLE PROTEIN"/>
    <property type="match status" value="1"/>
</dbReference>
<evidence type="ECO:0000256" key="3">
    <source>
        <dbReference type="ARBA" id="ARBA00022475"/>
    </source>
</evidence>
<dbReference type="InterPro" id="IPR001182">
    <property type="entry name" value="FtsW/RodA"/>
</dbReference>
<feature type="transmembrane region" description="Helical" evidence="22">
    <location>
        <begin position="338"/>
        <end position="359"/>
    </location>
</feature>
<evidence type="ECO:0000256" key="8">
    <source>
        <dbReference type="ARBA" id="ARBA00022960"/>
    </source>
</evidence>